<accession>A0A1J5RVW9</accession>
<gene>
    <name evidence="2" type="ORF">GALL_243860</name>
</gene>
<dbReference type="AlphaFoldDB" id="A0A1J5RVW9"/>
<dbReference type="Pfam" id="PF03432">
    <property type="entry name" value="Relaxase"/>
    <property type="match status" value="1"/>
</dbReference>
<name>A0A1J5RVW9_9ZZZZ</name>
<feature type="domain" description="MobA/VirD2-like nuclease" evidence="1">
    <location>
        <begin position="17"/>
        <end position="151"/>
    </location>
</feature>
<sequence>MVAVIHTSSSFHVALNYNEQKVKQQKANCIMAMNYPKDLEQLNFYQKLTRLTKQASLNENTKRNSLHISLNFDPSEKLEREKMEAIAEEYMNKIGFGKQPYLVYQHHDAGHPHLHIITTNIQRDGKRISLHNIGRNESTKARKEIEIKYKLIKADDKKLKQVQDIQPVLAAKIQYGKSETKRSISNVLSAVIDQYKYTSLAELNALLKLYNVTADPGEENSRIFTKHGLMYRVLDEKGNKIGMPIKASSFYNKPTLLHLEKKFSENKMLREVHKKHLKNTIDWIMIKPLKTLEQFKEALQKEKISVVIRKNEEGIIYGLTYIDHHTKSVFNGSDIGKAYAAKMILEKYRQSQSILLKNTITDQQGSPVVEKNQLHLLNQEHNPGTNNLLDIIITPAEEYSYVPAALKKRKKKKQHRPS</sequence>
<organism evidence="2">
    <name type="scientific">mine drainage metagenome</name>
    <dbReference type="NCBI Taxonomy" id="410659"/>
    <lineage>
        <taxon>unclassified sequences</taxon>
        <taxon>metagenomes</taxon>
        <taxon>ecological metagenomes</taxon>
    </lineage>
</organism>
<evidence type="ECO:0000313" key="2">
    <source>
        <dbReference type="EMBL" id="OIQ93627.1"/>
    </source>
</evidence>
<dbReference type="EMBL" id="MLJW01000203">
    <property type="protein sequence ID" value="OIQ93627.1"/>
    <property type="molecule type" value="Genomic_DNA"/>
</dbReference>
<proteinExistence type="predicted"/>
<evidence type="ECO:0000259" key="1">
    <source>
        <dbReference type="Pfam" id="PF03432"/>
    </source>
</evidence>
<protein>
    <submittedName>
        <fullName evidence="2">Relaxase/mobilization nuclease domain protein</fullName>
    </submittedName>
</protein>
<comment type="caution">
    <text evidence="2">The sequence shown here is derived from an EMBL/GenBank/DDBJ whole genome shotgun (WGS) entry which is preliminary data.</text>
</comment>
<reference evidence="2" key="1">
    <citation type="submission" date="2016-10" db="EMBL/GenBank/DDBJ databases">
        <title>Sequence of Gallionella enrichment culture.</title>
        <authorList>
            <person name="Poehlein A."/>
            <person name="Muehling M."/>
            <person name="Daniel R."/>
        </authorList>
    </citation>
    <scope>NUCLEOTIDE SEQUENCE</scope>
</reference>
<dbReference type="InterPro" id="IPR005094">
    <property type="entry name" value="Endonuclease_MobA/VirD2"/>
</dbReference>